<dbReference type="HOGENOM" id="CLU_322619_0_0_1"/>
<dbReference type="Gene3D" id="3.90.1200.10">
    <property type="match status" value="1"/>
</dbReference>
<dbReference type="AlphaFoldDB" id="A0A0A2VSF0"/>
<name>A0A0A2VSF0_BEABA</name>
<gene>
    <name evidence="2" type="ORF">BBAD15_g5376</name>
</gene>
<reference evidence="2 3" key="1">
    <citation type="submission" date="2012-10" db="EMBL/GenBank/DDBJ databases">
        <title>Genome sequencing and analysis of entomopathogenic fungi Beauveria bassiana D1-5.</title>
        <authorList>
            <person name="Li Q."/>
            <person name="Wang L."/>
            <person name="Zhang Z."/>
            <person name="Wang Q."/>
            <person name="Ren J."/>
            <person name="Wang M."/>
            <person name="Xu W."/>
            <person name="Wang J."/>
            <person name="Lu Y."/>
            <person name="Du Q."/>
            <person name="Sun Z."/>
        </authorList>
    </citation>
    <scope>NUCLEOTIDE SEQUENCE [LARGE SCALE GENOMIC DNA]</scope>
    <source>
        <strain evidence="2 3">D1-5</strain>
    </source>
</reference>
<dbReference type="InterPro" id="IPR002575">
    <property type="entry name" value="Aminoglycoside_PTrfase"/>
</dbReference>
<dbReference type="Pfam" id="PF12937">
    <property type="entry name" value="F-box-like"/>
    <property type="match status" value="1"/>
</dbReference>
<organism evidence="2 3">
    <name type="scientific">Beauveria bassiana D1-5</name>
    <dbReference type="NCBI Taxonomy" id="1245745"/>
    <lineage>
        <taxon>Eukaryota</taxon>
        <taxon>Fungi</taxon>
        <taxon>Dikarya</taxon>
        <taxon>Ascomycota</taxon>
        <taxon>Pezizomycotina</taxon>
        <taxon>Sordariomycetes</taxon>
        <taxon>Hypocreomycetidae</taxon>
        <taxon>Hypocreales</taxon>
        <taxon>Cordycipitaceae</taxon>
        <taxon>Beauveria</taxon>
    </lineage>
</organism>
<dbReference type="InterPro" id="IPR051678">
    <property type="entry name" value="AGP_Transferase"/>
</dbReference>
<evidence type="ECO:0000313" key="3">
    <source>
        <dbReference type="Proteomes" id="UP000030106"/>
    </source>
</evidence>
<dbReference type="SMART" id="SM00256">
    <property type="entry name" value="FBOX"/>
    <property type="match status" value="1"/>
</dbReference>
<dbReference type="InterPro" id="IPR001810">
    <property type="entry name" value="F-box_dom"/>
</dbReference>
<dbReference type="InterPro" id="IPR011009">
    <property type="entry name" value="Kinase-like_dom_sf"/>
</dbReference>
<dbReference type="PANTHER" id="PTHR21310">
    <property type="entry name" value="AMINOGLYCOSIDE PHOSPHOTRANSFERASE-RELATED-RELATED"/>
    <property type="match status" value="1"/>
</dbReference>
<dbReference type="PROSITE" id="PS50181">
    <property type="entry name" value="FBOX"/>
    <property type="match status" value="1"/>
</dbReference>
<dbReference type="eggNOG" id="ENOG502RP4Z">
    <property type="taxonomic scope" value="Eukaryota"/>
</dbReference>
<comment type="caution">
    <text evidence="2">The sequence shown here is derived from an EMBL/GenBank/DDBJ whole genome shotgun (WGS) entry which is preliminary data.</text>
</comment>
<dbReference type="Pfam" id="PF01636">
    <property type="entry name" value="APH"/>
    <property type="match status" value="1"/>
</dbReference>
<evidence type="ECO:0000259" key="1">
    <source>
        <dbReference type="PROSITE" id="PS50181"/>
    </source>
</evidence>
<dbReference type="EMBL" id="ANFO01000472">
    <property type="protein sequence ID" value="KGQ09277.1"/>
    <property type="molecule type" value="Genomic_DNA"/>
</dbReference>
<dbReference type="OrthoDB" id="3226064at2759"/>
<dbReference type="STRING" id="1245745.A0A0A2VSF0"/>
<evidence type="ECO:0000313" key="2">
    <source>
        <dbReference type="EMBL" id="KGQ09277.1"/>
    </source>
</evidence>
<protein>
    <recommendedName>
        <fullName evidence="1">F-box domain-containing protein</fullName>
    </recommendedName>
</protein>
<dbReference type="Gene3D" id="1.20.1280.50">
    <property type="match status" value="1"/>
</dbReference>
<accession>A0A0A2VSF0</accession>
<dbReference type="InterPro" id="IPR036047">
    <property type="entry name" value="F-box-like_dom_sf"/>
</dbReference>
<dbReference type="SUPFAM" id="SSF81383">
    <property type="entry name" value="F-box domain"/>
    <property type="match status" value="1"/>
</dbReference>
<sequence length="897" mass="99817">MAAYNVEEEIAAFFKKTTASRANCEEKARSLTGSDRVLAIPIQGSSSYSMYAGASLEHVVQCRPRSLALKMDMYDLARNIHGPLVPAVQSHGELGGSDANEEDQNDGREPLVVYLMTRLPGVTELDFALSRNVSQDCPEFFPFRQNLFTDLASFFARSWLAPQSVSSEYRENLKAEYGRDLNRLLNDLPDQFKPHVETCLASLDDIMSLPMVLSHGDLCVSNVLVDEASCHLKGLVDWAEATVRPFGLDLHFLQRFAGAMHLSNGWSRFPDYDAVEETFWAAFTRQVGSLGDQTIRNIKRARVLGVLLSHGFTSRLANQPEPVVLKDDDHGRYQMMYLDGYLINPATRLDGTLHEAAPPTNSAASVRDDARFSRCSRRRTLTITVELETTTTMTQLTGLPAELLHQIFSWLDPRDLGALPRVCQVLNNHVKGNWKLCQDVYLNHLESELPFVHKTVTDLLDRASSRGYTNDNSNTHSASRNADFLRQLFGSSESTRAAFLERSFLFERVRCERPLAFPRSGNDDAGAAAAAAAETHQRSARLHCLYGAPILNVGRLRSTRTYPFACSTVYDMRGHTERTGWGPFRDDGSGKVDWEKVEAVMVVLGYNIQSKRFVSKLFSDVWNTPFSGSWSQSFMQTPALSPAHEPSSLELSDPYGVTGTWYRVVCFLDYNDFFNYNFPMGDPFPENLPRPGISVGEATRLIILKLHITRIEPPGPEDGQALPVVHFAGDSRLLDDGWDANGASELKAAGTVRLTKEGEVRWTSTSSYNGEERWKSEGIQVGGVRSARGVLGFWFDSEYDAHGPVGPTAIWKASDSEAPYGKIADILPTGFLAYSALVSVEDSDPEGEMDYTADEEDEEEEEMEIDVDLLRGELPALLLDANMEILTAPPAEDDMND</sequence>
<dbReference type="SUPFAM" id="SSF56112">
    <property type="entry name" value="Protein kinase-like (PK-like)"/>
    <property type="match status" value="1"/>
</dbReference>
<dbReference type="CDD" id="cd09917">
    <property type="entry name" value="F-box_SF"/>
    <property type="match status" value="1"/>
</dbReference>
<proteinExistence type="predicted"/>
<feature type="domain" description="F-box" evidence="1">
    <location>
        <begin position="393"/>
        <end position="444"/>
    </location>
</feature>
<dbReference type="Proteomes" id="UP000030106">
    <property type="component" value="Unassembled WGS sequence"/>
</dbReference>